<reference evidence="1 2" key="1">
    <citation type="journal article" date="2015" name="Nature">
        <title>rRNA introns, odd ribosomes, and small enigmatic genomes across a large radiation of phyla.</title>
        <authorList>
            <person name="Brown C.T."/>
            <person name="Hug L.A."/>
            <person name="Thomas B.C."/>
            <person name="Sharon I."/>
            <person name="Castelle C.J."/>
            <person name="Singh A."/>
            <person name="Wilkins M.J."/>
            <person name="Williams K.H."/>
            <person name="Banfield J.F."/>
        </authorList>
    </citation>
    <scope>NUCLEOTIDE SEQUENCE [LARGE SCALE GENOMIC DNA]</scope>
</reference>
<dbReference type="EMBL" id="LCDO01000018">
    <property type="protein sequence ID" value="KKS56018.1"/>
    <property type="molecule type" value="Genomic_DNA"/>
</dbReference>
<protein>
    <submittedName>
        <fullName evidence="1">Uncharacterized protein</fullName>
    </submittedName>
</protein>
<gene>
    <name evidence="1" type="ORF">UV20_C0018G0006</name>
</gene>
<evidence type="ECO:0000313" key="1">
    <source>
        <dbReference type="EMBL" id="KKS56018.1"/>
    </source>
</evidence>
<dbReference type="AlphaFoldDB" id="A0A0G1D228"/>
<evidence type="ECO:0000313" key="2">
    <source>
        <dbReference type="Proteomes" id="UP000034837"/>
    </source>
</evidence>
<organism evidence="1 2">
    <name type="scientific">Candidatus Magasanikbacteria bacterium GW2011_GWA2_42_32</name>
    <dbReference type="NCBI Taxonomy" id="1619039"/>
    <lineage>
        <taxon>Bacteria</taxon>
        <taxon>Candidatus Magasanikiibacteriota</taxon>
    </lineage>
</organism>
<proteinExistence type="predicted"/>
<accession>A0A0G1D228</accession>
<comment type="caution">
    <text evidence="1">The sequence shown here is derived from an EMBL/GenBank/DDBJ whole genome shotgun (WGS) entry which is preliminary data.</text>
</comment>
<dbReference type="Proteomes" id="UP000034837">
    <property type="component" value="Unassembled WGS sequence"/>
</dbReference>
<sequence length="390" mass="45912">MILYFDSYITDAPLNKQHVIANDWLRNNCKNYSMPRRIDIAKYTLASFAPYKWSHVLIRYELGDPEDQNEYKPFDDYILKLFPKAVIMHERSDSQADFRKSLKIIDDFDDQWIFYSGNNDQVLISSDASILEKLIKKAESFNDKYKLISIVYSHFSEFVNLPKANTPFNLLFGQDIEIIEENNLATVILRHNGDNSAIQIVNKNLLKHWFDSKEFGDARIIRSEDVRKNNIAHDQIMVIPKQQVGAHFDAYSHTKGSLFETLPYQVPPLFIPNDFFDKKIKIAYGYDDYREGWVNINPSAKKYSFEDMKKGTDLKITLDDLPVFWKDKIAEIDINKKADKNNLQLARDKNIKAISNPWKLSSKRFELETLNFFLRLYKFRFKKAVRKLLR</sequence>
<name>A0A0G1D228_9BACT</name>